<keyword evidence="4" id="KW-0597">Phosphoprotein</keyword>
<dbReference type="SMART" id="SM00387">
    <property type="entry name" value="HATPase_c"/>
    <property type="match status" value="1"/>
</dbReference>
<dbReference type="RefSeq" id="WP_104006807.1">
    <property type="nucleotide sequence ID" value="NZ_FNVD01000002.1"/>
</dbReference>
<dbReference type="CDD" id="cd00082">
    <property type="entry name" value="HisKA"/>
    <property type="match status" value="1"/>
</dbReference>
<reference evidence="14 15" key="1">
    <citation type="submission" date="2016-10" db="EMBL/GenBank/DDBJ databases">
        <authorList>
            <person name="de Groot N.N."/>
        </authorList>
    </citation>
    <scope>NUCLEOTIDE SEQUENCE [LARGE SCALE GENOMIC DNA]</scope>
    <source>
        <strain evidence="14 15">DSM 23413</strain>
    </source>
</reference>
<feature type="transmembrane region" description="Helical" evidence="11">
    <location>
        <begin position="171"/>
        <end position="191"/>
    </location>
</feature>
<evidence type="ECO:0000313" key="14">
    <source>
        <dbReference type="EMBL" id="SEF59248.1"/>
    </source>
</evidence>
<gene>
    <name evidence="14" type="ORF">SAMN05421751_102143</name>
</gene>
<keyword evidence="10 11" id="KW-0472">Membrane</keyword>
<evidence type="ECO:0000256" key="4">
    <source>
        <dbReference type="ARBA" id="ARBA00022553"/>
    </source>
</evidence>
<name>A0A1H5TAT3_9RHOB</name>
<dbReference type="Pfam" id="PF02518">
    <property type="entry name" value="HATPase_c"/>
    <property type="match status" value="1"/>
</dbReference>
<dbReference type="Gene3D" id="1.10.287.130">
    <property type="match status" value="1"/>
</dbReference>
<dbReference type="EC" id="2.7.13.3" evidence="3"/>
<dbReference type="InterPro" id="IPR004358">
    <property type="entry name" value="Sig_transdc_His_kin-like_C"/>
</dbReference>
<dbReference type="GO" id="GO:0016020">
    <property type="term" value="C:membrane"/>
    <property type="evidence" value="ECO:0007669"/>
    <property type="project" value="UniProtKB-SubCell"/>
</dbReference>
<dbReference type="PROSITE" id="PS50109">
    <property type="entry name" value="HIS_KIN"/>
    <property type="match status" value="1"/>
</dbReference>
<dbReference type="PRINTS" id="PR00344">
    <property type="entry name" value="BCTRLSENSOR"/>
</dbReference>
<keyword evidence="15" id="KW-1185">Reference proteome</keyword>
<dbReference type="InterPro" id="IPR036890">
    <property type="entry name" value="HATPase_C_sf"/>
</dbReference>
<dbReference type="AlphaFoldDB" id="A0A1H5TAT3"/>
<dbReference type="Pfam" id="PF00672">
    <property type="entry name" value="HAMP"/>
    <property type="match status" value="1"/>
</dbReference>
<dbReference type="InterPro" id="IPR003594">
    <property type="entry name" value="HATPase_dom"/>
</dbReference>
<dbReference type="InterPro" id="IPR050428">
    <property type="entry name" value="TCS_sensor_his_kinase"/>
</dbReference>
<evidence type="ECO:0000259" key="13">
    <source>
        <dbReference type="PROSITE" id="PS50885"/>
    </source>
</evidence>
<dbReference type="GO" id="GO:0000155">
    <property type="term" value="F:phosphorelay sensor kinase activity"/>
    <property type="evidence" value="ECO:0007669"/>
    <property type="project" value="InterPro"/>
</dbReference>
<evidence type="ECO:0000256" key="10">
    <source>
        <dbReference type="ARBA" id="ARBA00023136"/>
    </source>
</evidence>
<evidence type="ECO:0000256" key="3">
    <source>
        <dbReference type="ARBA" id="ARBA00012438"/>
    </source>
</evidence>
<dbReference type="Gene3D" id="6.10.340.10">
    <property type="match status" value="1"/>
</dbReference>
<evidence type="ECO:0000256" key="11">
    <source>
        <dbReference type="SAM" id="Phobius"/>
    </source>
</evidence>
<dbReference type="PANTHER" id="PTHR45436:SF5">
    <property type="entry name" value="SENSOR HISTIDINE KINASE TRCS"/>
    <property type="match status" value="1"/>
</dbReference>
<evidence type="ECO:0000256" key="7">
    <source>
        <dbReference type="ARBA" id="ARBA00022777"/>
    </source>
</evidence>
<keyword evidence="8 11" id="KW-1133">Transmembrane helix</keyword>
<protein>
    <recommendedName>
        <fullName evidence="3">histidine kinase</fullName>
        <ecNumber evidence="3">2.7.13.3</ecNumber>
    </recommendedName>
</protein>
<dbReference type="OrthoDB" id="7818322at2"/>
<dbReference type="SUPFAM" id="SSF47384">
    <property type="entry name" value="Homodimeric domain of signal transducing histidine kinase"/>
    <property type="match status" value="1"/>
</dbReference>
<feature type="domain" description="HAMP" evidence="13">
    <location>
        <begin position="192"/>
        <end position="246"/>
    </location>
</feature>
<keyword evidence="5" id="KW-0808">Transferase</keyword>
<evidence type="ECO:0000313" key="15">
    <source>
        <dbReference type="Proteomes" id="UP000236742"/>
    </source>
</evidence>
<dbReference type="Gene3D" id="3.30.565.10">
    <property type="entry name" value="Histidine kinase-like ATPase, C-terminal domain"/>
    <property type="match status" value="1"/>
</dbReference>
<evidence type="ECO:0000256" key="9">
    <source>
        <dbReference type="ARBA" id="ARBA00023012"/>
    </source>
</evidence>
<keyword evidence="6 11" id="KW-0812">Transmembrane</keyword>
<dbReference type="Proteomes" id="UP000236742">
    <property type="component" value="Unassembled WGS sequence"/>
</dbReference>
<proteinExistence type="predicted"/>
<keyword evidence="7 14" id="KW-0418">Kinase</keyword>
<feature type="domain" description="Histidine kinase" evidence="12">
    <location>
        <begin position="266"/>
        <end position="469"/>
    </location>
</feature>
<dbReference type="PANTHER" id="PTHR45436">
    <property type="entry name" value="SENSOR HISTIDINE KINASE YKOH"/>
    <property type="match status" value="1"/>
</dbReference>
<dbReference type="SMART" id="SM00304">
    <property type="entry name" value="HAMP"/>
    <property type="match status" value="1"/>
</dbReference>
<dbReference type="SUPFAM" id="SSF55874">
    <property type="entry name" value="ATPase domain of HSP90 chaperone/DNA topoisomerase II/histidine kinase"/>
    <property type="match status" value="1"/>
</dbReference>
<dbReference type="SMART" id="SM00388">
    <property type="entry name" value="HisKA"/>
    <property type="match status" value="1"/>
</dbReference>
<evidence type="ECO:0000256" key="5">
    <source>
        <dbReference type="ARBA" id="ARBA00022679"/>
    </source>
</evidence>
<sequence length="475" mass="51927">MSAILRIPLSIRVPLLTALLMVALGVVASQQVLAALDRLQDARIREIARLHVETLSVALGPHVLRDDVWEVYDTLQRAAGEGEGRRMIFTAVADEDGRVIAATLPDRAPLDSSIAEISDGAQPPANLTVPSDEETLRLVAPLVYQGREVGQVVTELDVADLVAERRRAGRLLLLGNAVATGVLALLGYFLMRRMLRPITRLSQRMRDTSDQPEQVPETEIPRGDTELSRLVHTYNAMARTLVAKRDAERRLAERERFVSLGRLSSALAHEINNPLGGLLNAADTIREYADRPEVVRRSAELLTRGLNHLRDVSRAMLEQNRLDRSGAALSAEDFEDIHLLIGPEINRQAQRLSWKVEVTPTALEVLPAGPVRQSALNLLLNASAAAGRQGRVWFRVAPDRDHLHMMVADTGPGLSGSARTRLLSSGPVPPGGGVGLRLVHDLVEELGGVIQLDRRDGRTEIAVSLPLKGKEDPQC</sequence>
<comment type="catalytic activity">
    <reaction evidence="1">
        <text>ATP + protein L-histidine = ADP + protein N-phospho-L-histidine.</text>
        <dbReference type="EC" id="2.7.13.3"/>
    </reaction>
</comment>
<evidence type="ECO:0000256" key="1">
    <source>
        <dbReference type="ARBA" id="ARBA00000085"/>
    </source>
</evidence>
<evidence type="ECO:0000256" key="6">
    <source>
        <dbReference type="ARBA" id="ARBA00022692"/>
    </source>
</evidence>
<evidence type="ECO:0000256" key="8">
    <source>
        <dbReference type="ARBA" id="ARBA00022989"/>
    </source>
</evidence>
<accession>A0A1H5TAT3</accession>
<keyword evidence="9" id="KW-0902">Two-component regulatory system</keyword>
<dbReference type="InterPro" id="IPR003661">
    <property type="entry name" value="HisK_dim/P_dom"/>
</dbReference>
<dbReference type="InterPro" id="IPR036097">
    <property type="entry name" value="HisK_dim/P_sf"/>
</dbReference>
<comment type="subcellular location">
    <subcellularLocation>
        <location evidence="2">Membrane</location>
    </subcellularLocation>
</comment>
<organism evidence="14 15">
    <name type="scientific">Jhaorihella thermophila</name>
    <dbReference type="NCBI Taxonomy" id="488547"/>
    <lineage>
        <taxon>Bacteria</taxon>
        <taxon>Pseudomonadati</taxon>
        <taxon>Pseudomonadota</taxon>
        <taxon>Alphaproteobacteria</taxon>
        <taxon>Rhodobacterales</taxon>
        <taxon>Paracoccaceae</taxon>
        <taxon>Jhaorihella</taxon>
    </lineage>
</organism>
<dbReference type="EMBL" id="FNVD01000002">
    <property type="protein sequence ID" value="SEF59248.1"/>
    <property type="molecule type" value="Genomic_DNA"/>
</dbReference>
<evidence type="ECO:0000256" key="2">
    <source>
        <dbReference type="ARBA" id="ARBA00004370"/>
    </source>
</evidence>
<dbReference type="InterPro" id="IPR005467">
    <property type="entry name" value="His_kinase_dom"/>
</dbReference>
<dbReference type="Pfam" id="PF00512">
    <property type="entry name" value="HisKA"/>
    <property type="match status" value="1"/>
</dbReference>
<dbReference type="InterPro" id="IPR003660">
    <property type="entry name" value="HAMP_dom"/>
</dbReference>
<dbReference type="PROSITE" id="PS50885">
    <property type="entry name" value="HAMP"/>
    <property type="match status" value="1"/>
</dbReference>
<evidence type="ECO:0000259" key="12">
    <source>
        <dbReference type="PROSITE" id="PS50109"/>
    </source>
</evidence>